<feature type="transmembrane region" description="Helical" evidence="1">
    <location>
        <begin position="12"/>
        <end position="38"/>
    </location>
</feature>
<gene>
    <name evidence="2" type="ORF">ACFSJT_03360</name>
</gene>
<dbReference type="RefSeq" id="WP_378318783.1">
    <property type="nucleotide sequence ID" value="NZ_JBHUHY010000002.1"/>
</dbReference>
<keyword evidence="1" id="KW-0472">Membrane</keyword>
<protein>
    <recommendedName>
        <fullName evidence="4">DUF4386 domain-containing protein</fullName>
    </recommendedName>
</protein>
<accession>A0ABW5ATJ7</accession>
<comment type="caution">
    <text evidence="2">The sequence shown here is derived from an EMBL/GenBank/DDBJ whole genome shotgun (WGS) entry which is preliminary data.</text>
</comment>
<evidence type="ECO:0000313" key="3">
    <source>
        <dbReference type="Proteomes" id="UP001597344"/>
    </source>
</evidence>
<keyword evidence="1" id="KW-0812">Transmembrane</keyword>
<proteinExistence type="predicted"/>
<evidence type="ECO:0000256" key="1">
    <source>
        <dbReference type="SAM" id="Phobius"/>
    </source>
</evidence>
<feature type="transmembrane region" description="Helical" evidence="1">
    <location>
        <begin position="94"/>
        <end position="115"/>
    </location>
</feature>
<keyword evidence="1" id="KW-1133">Transmembrane helix</keyword>
<evidence type="ECO:0000313" key="2">
    <source>
        <dbReference type="EMBL" id="MFD2185815.1"/>
    </source>
</evidence>
<dbReference type="EMBL" id="JBHUHY010000002">
    <property type="protein sequence ID" value="MFD2185815.1"/>
    <property type="molecule type" value="Genomic_DNA"/>
</dbReference>
<reference evidence="3" key="1">
    <citation type="journal article" date="2019" name="Int. J. Syst. Evol. Microbiol.">
        <title>The Global Catalogue of Microorganisms (GCM) 10K type strain sequencing project: providing services to taxonomists for standard genome sequencing and annotation.</title>
        <authorList>
            <consortium name="The Broad Institute Genomics Platform"/>
            <consortium name="The Broad Institute Genome Sequencing Center for Infectious Disease"/>
            <person name="Wu L."/>
            <person name="Ma J."/>
        </authorList>
    </citation>
    <scope>NUCLEOTIDE SEQUENCE [LARGE SCALE GENOMIC DNA]</scope>
    <source>
        <strain evidence="3">DT92</strain>
    </source>
</reference>
<feature type="transmembrane region" description="Helical" evidence="1">
    <location>
        <begin position="177"/>
        <end position="195"/>
    </location>
</feature>
<sequence length="227" mass="25061">MKRFKNMGLKKFQKLGGVCAILEALIYIAAFLVYGGVLVYPNANASIVAELNFLSDNYITLAILNFVSYVLFGILLAVLVLAIHQRLKNYSPSFSKLAFVFGIIWVGLVIASGMITNIGLKYVIETGIREPENAMQIWSSISIISEGLGGGNEIVGGIWVLLISIIALKGQLFSKPLIFLSIIVGIAGILTIYPLDFFTEIFGISQIIWFLWIGIFMMRNPSVVMRE</sequence>
<keyword evidence="3" id="KW-1185">Reference proteome</keyword>
<name>A0ABW5ATJ7_9FLAO</name>
<feature type="transmembrane region" description="Helical" evidence="1">
    <location>
        <begin position="201"/>
        <end position="218"/>
    </location>
</feature>
<dbReference type="Proteomes" id="UP001597344">
    <property type="component" value="Unassembled WGS sequence"/>
</dbReference>
<evidence type="ECO:0008006" key="4">
    <source>
        <dbReference type="Google" id="ProtNLM"/>
    </source>
</evidence>
<feature type="transmembrane region" description="Helical" evidence="1">
    <location>
        <begin position="58"/>
        <end position="82"/>
    </location>
</feature>
<organism evidence="2 3">
    <name type="scientific">Aquimarina celericrescens</name>
    <dbReference type="NCBI Taxonomy" id="1964542"/>
    <lineage>
        <taxon>Bacteria</taxon>
        <taxon>Pseudomonadati</taxon>
        <taxon>Bacteroidota</taxon>
        <taxon>Flavobacteriia</taxon>
        <taxon>Flavobacteriales</taxon>
        <taxon>Flavobacteriaceae</taxon>
        <taxon>Aquimarina</taxon>
    </lineage>
</organism>